<gene>
    <name evidence="3" type="ORF">Val02_77320</name>
</gene>
<evidence type="ECO:0000313" key="3">
    <source>
        <dbReference type="EMBL" id="GIJ50846.1"/>
    </source>
</evidence>
<proteinExistence type="predicted"/>
<keyword evidence="2" id="KW-0472">Membrane</keyword>
<keyword evidence="2" id="KW-1133">Transmembrane helix</keyword>
<evidence type="ECO:0000313" key="4">
    <source>
        <dbReference type="Proteomes" id="UP000619260"/>
    </source>
</evidence>
<feature type="compositionally biased region" description="Low complexity" evidence="1">
    <location>
        <begin position="73"/>
        <end position="89"/>
    </location>
</feature>
<sequence length="311" mass="33877">MPAVNQPPDPFAGLDGWARSVERRETRALSSGRRRRRWGRRLIVLVVIGAAVGISWGARGDLTQWRPDAAAYPTQSPPAGAQATTTPAGRAKRPFEGTPAESYAEGERGIVDPPLVAVAGFSDQQVTDAIGAVRRAMVAGRLDPRMIVQRDPSAYLGLLAPRAREQIEPWFATKSAANLATRVADGSSLAQYPPRVRGTFSYLGGTTEHGVPYIELTTNYVWVYPWANDAGVFLAHDEVKWRVYDPGRVAPADRGLWVSEARSYLFGEIDCGRSDGLVGLRRAADVTGGVQPGDEKQYYDPNRSLELEQGC</sequence>
<accession>A0A8J4DUW8</accession>
<keyword evidence="2" id="KW-0812">Transmembrane</keyword>
<name>A0A8J4DUW8_9ACTN</name>
<comment type="caution">
    <text evidence="3">The sequence shown here is derived from an EMBL/GenBank/DDBJ whole genome shotgun (WGS) entry which is preliminary data.</text>
</comment>
<organism evidence="3 4">
    <name type="scientific">Virgisporangium aliadipatigenens</name>
    <dbReference type="NCBI Taxonomy" id="741659"/>
    <lineage>
        <taxon>Bacteria</taxon>
        <taxon>Bacillati</taxon>
        <taxon>Actinomycetota</taxon>
        <taxon>Actinomycetes</taxon>
        <taxon>Micromonosporales</taxon>
        <taxon>Micromonosporaceae</taxon>
        <taxon>Virgisporangium</taxon>
    </lineage>
</organism>
<evidence type="ECO:0000256" key="2">
    <source>
        <dbReference type="SAM" id="Phobius"/>
    </source>
</evidence>
<feature type="region of interest" description="Disordered" evidence="1">
    <location>
        <begin position="68"/>
        <end position="103"/>
    </location>
</feature>
<dbReference type="EMBL" id="BOPF01000040">
    <property type="protein sequence ID" value="GIJ50846.1"/>
    <property type="molecule type" value="Genomic_DNA"/>
</dbReference>
<keyword evidence="4" id="KW-1185">Reference proteome</keyword>
<feature type="transmembrane region" description="Helical" evidence="2">
    <location>
        <begin position="42"/>
        <end position="58"/>
    </location>
</feature>
<protein>
    <submittedName>
        <fullName evidence="3">Uncharacterized protein</fullName>
    </submittedName>
</protein>
<reference evidence="3" key="1">
    <citation type="submission" date="2021-01" db="EMBL/GenBank/DDBJ databases">
        <title>Whole genome shotgun sequence of Virgisporangium aliadipatigenens NBRC 105644.</title>
        <authorList>
            <person name="Komaki H."/>
            <person name="Tamura T."/>
        </authorList>
    </citation>
    <scope>NUCLEOTIDE SEQUENCE</scope>
    <source>
        <strain evidence="3">NBRC 105644</strain>
    </source>
</reference>
<dbReference type="Proteomes" id="UP000619260">
    <property type="component" value="Unassembled WGS sequence"/>
</dbReference>
<dbReference type="AlphaFoldDB" id="A0A8J4DUW8"/>
<evidence type="ECO:0000256" key="1">
    <source>
        <dbReference type="SAM" id="MobiDB-lite"/>
    </source>
</evidence>